<dbReference type="InterPro" id="IPR006311">
    <property type="entry name" value="TAT_signal"/>
</dbReference>
<dbReference type="GO" id="GO:0016787">
    <property type="term" value="F:hydrolase activity"/>
    <property type="evidence" value="ECO:0007669"/>
    <property type="project" value="UniProtKB-KW"/>
</dbReference>
<keyword evidence="3 7" id="KW-0378">Hydrolase</keyword>
<evidence type="ECO:0000256" key="1">
    <source>
        <dbReference type="ARBA" id="ARBA00007749"/>
    </source>
</evidence>
<keyword evidence="2" id="KW-0479">Metal-binding</keyword>
<dbReference type="InterPro" id="IPR001279">
    <property type="entry name" value="Metallo-B-lactamas"/>
</dbReference>
<comment type="similarity">
    <text evidence="1">Belongs to the metallo-beta-lactamase superfamily.</text>
</comment>
<proteinExistence type="inferred from homology"/>
<dbReference type="InterPro" id="IPR036866">
    <property type="entry name" value="RibonucZ/Hydroxyglut_hydro"/>
</dbReference>
<accession>A0A2W7IWT3</accession>
<gene>
    <name evidence="7" type="ORF">C8P66_10268</name>
</gene>
<dbReference type="Gene3D" id="3.60.15.10">
    <property type="entry name" value="Ribonuclease Z/Hydroxyacylglutathione hydrolase-like"/>
    <property type="match status" value="1"/>
</dbReference>
<evidence type="ECO:0000256" key="3">
    <source>
        <dbReference type="ARBA" id="ARBA00022801"/>
    </source>
</evidence>
<dbReference type="GO" id="GO:0046872">
    <property type="term" value="F:metal ion binding"/>
    <property type="evidence" value="ECO:0007669"/>
    <property type="project" value="UniProtKB-KW"/>
</dbReference>
<evidence type="ECO:0000256" key="4">
    <source>
        <dbReference type="ARBA" id="ARBA00022833"/>
    </source>
</evidence>
<keyword evidence="8" id="KW-1185">Reference proteome</keyword>
<dbReference type="Proteomes" id="UP000249688">
    <property type="component" value="Unassembled WGS sequence"/>
</dbReference>
<keyword evidence="5" id="KW-0732">Signal</keyword>
<dbReference type="AlphaFoldDB" id="A0A2W7IWT3"/>
<dbReference type="Pfam" id="PF00753">
    <property type="entry name" value="Lactamase_B"/>
    <property type="match status" value="1"/>
</dbReference>
<evidence type="ECO:0000256" key="5">
    <source>
        <dbReference type="SAM" id="SignalP"/>
    </source>
</evidence>
<organism evidence="7 8">
    <name type="scientific">Humitalea rosea</name>
    <dbReference type="NCBI Taxonomy" id="990373"/>
    <lineage>
        <taxon>Bacteria</taxon>
        <taxon>Pseudomonadati</taxon>
        <taxon>Pseudomonadota</taxon>
        <taxon>Alphaproteobacteria</taxon>
        <taxon>Acetobacterales</taxon>
        <taxon>Roseomonadaceae</taxon>
        <taxon>Humitalea</taxon>
    </lineage>
</organism>
<protein>
    <submittedName>
        <fullName evidence="7">Glyoxylase-like metal-dependent hydrolase (Beta-lactamase superfamily II)</fullName>
    </submittedName>
</protein>
<dbReference type="RefSeq" id="WP_111396537.1">
    <property type="nucleotide sequence ID" value="NZ_QKYU01000002.1"/>
</dbReference>
<dbReference type="PANTHER" id="PTHR42978:SF6">
    <property type="entry name" value="QUORUM-QUENCHING LACTONASE YTNP-RELATED"/>
    <property type="match status" value="1"/>
</dbReference>
<evidence type="ECO:0000256" key="2">
    <source>
        <dbReference type="ARBA" id="ARBA00022723"/>
    </source>
</evidence>
<feature type="domain" description="Metallo-beta-lactamase" evidence="6">
    <location>
        <begin position="90"/>
        <end position="295"/>
    </location>
</feature>
<dbReference type="EMBL" id="QKYU01000002">
    <property type="protein sequence ID" value="PZW50380.1"/>
    <property type="molecule type" value="Genomic_DNA"/>
</dbReference>
<evidence type="ECO:0000313" key="7">
    <source>
        <dbReference type="EMBL" id="PZW50380.1"/>
    </source>
</evidence>
<keyword evidence="4" id="KW-0862">Zinc</keyword>
<reference evidence="7 8" key="1">
    <citation type="submission" date="2018-06" db="EMBL/GenBank/DDBJ databases">
        <title>Genomic Encyclopedia of Archaeal and Bacterial Type Strains, Phase II (KMG-II): from individual species to whole genera.</title>
        <authorList>
            <person name="Goeker M."/>
        </authorList>
    </citation>
    <scope>NUCLEOTIDE SEQUENCE [LARGE SCALE GENOMIC DNA]</scope>
    <source>
        <strain evidence="7 8">DSM 24525</strain>
    </source>
</reference>
<dbReference type="OrthoDB" id="9773738at2"/>
<feature type="signal peptide" evidence="5">
    <location>
        <begin position="1"/>
        <end position="25"/>
    </location>
</feature>
<sequence length="322" mass="34435">MSMDRRSLFAATALGALAAPGLAAAQGAAPTAQAPGFYRLKVGAKTVTVVHDGFAPRPNILTGFVRNATPEQVEASLRDSYMPLPGLDIPFTITFVQTSSGLVVFDTGTGNQLGAPTAGTIAANMRAAGLDPAAVTRVVISHFHGDHITGLTTPDNTPVFPNADLWVPEPEYAYWMDDAVMSRAAEGMRGAFQNVRRRLGPYAAKTERYAAGAEVAPGIRAVATYGHTPGHMSFTVEDGGESLMILSDVTNHSELNLKNPGWHAIFDMDPVLAEATRRRVFDQVATDRLRCIGYHFPFPANGYVAKTEGGYRFIPATWTAVV</sequence>
<comment type="caution">
    <text evidence="7">The sequence shown here is derived from an EMBL/GenBank/DDBJ whole genome shotgun (WGS) entry which is preliminary data.</text>
</comment>
<evidence type="ECO:0000313" key="8">
    <source>
        <dbReference type="Proteomes" id="UP000249688"/>
    </source>
</evidence>
<dbReference type="SUPFAM" id="SSF56281">
    <property type="entry name" value="Metallo-hydrolase/oxidoreductase"/>
    <property type="match status" value="1"/>
</dbReference>
<name>A0A2W7IWT3_9PROT</name>
<evidence type="ECO:0000259" key="6">
    <source>
        <dbReference type="SMART" id="SM00849"/>
    </source>
</evidence>
<feature type="chain" id="PRO_5015862447" evidence="5">
    <location>
        <begin position="26"/>
        <end position="322"/>
    </location>
</feature>
<dbReference type="InterPro" id="IPR051013">
    <property type="entry name" value="MBL_superfamily_lactonases"/>
</dbReference>
<dbReference type="SMART" id="SM00849">
    <property type="entry name" value="Lactamase_B"/>
    <property type="match status" value="1"/>
</dbReference>
<dbReference type="PROSITE" id="PS51318">
    <property type="entry name" value="TAT"/>
    <property type="match status" value="1"/>
</dbReference>
<dbReference type="CDD" id="cd07720">
    <property type="entry name" value="OPHC2-like_MBL-fold"/>
    <property type="match status" value="1"/>
</dbReference>
<dbReference type="PANTHER" id="PTHR42978">
    <property type="entry name" value="QUORUM-QUENCHING LACTONASE YTNP-RELATED-RELATED"/>
    <property type="match status" value="1"/>
</dbReference>